<proteinExistence type="predicted"/>
<dbReference type="STRING" id="8010.ENSELUP00000021331"/>
<evidence type="ECO:0008006" key="4">
    <source>
        <dbReference type="Google" id="ProtNLM"/>
    </source>
</evidence>
<protein>
    <recommendedName>
        <fullName evidence="4">HAUS augmin-like complex, subunit 7</fullName>
    </recommendedName>
</protein>
<dbReference type="Ensembl" id="ENSELUT00000031980.3">
    <property type="protein sequence ID" value="ENSELUP00000021331.3"/>
    <property type="gene ID" value="ENSELUG00000020424.3"/>
</dbReference>
<sequence length="277" mass="31133">MFILLYRICPCLSQRLVSLRSKEPDALSQELAQFGQELMLCGTDDLDLITGRACPIRQLCFLEQLLTVVQGSAGPGGDSRAGGEGLLKELFSPEALPHLTHTLTPTLNPWPAQIRAAQKGQKSLPSRPRGEEVADVTALLESTRNTLDQLHKQCVFLRDEATRPSVFSVCALRVAVCDLAQIMGVFNRVYETDFRSYVNRDPPSLRPHTHTFRTVHTLLSACNTELEMLQQLLVTSVSLSDTVKDVHTHPRYWSRGHRQTLPTQLEDLTRRYRVPHP</sequence>
<evidence type="ECO:0000313" key="2">
    <source>
        <dbReference type="Ensembl" id="ENSELUP00000021331.3"/>
    </source>
</evidence>
<gene>
    <name evidence="2" type="primary">HAUS7</name>
</gene>
<dbReference type="Bgee" id="ENSELUG00000020424">
    <property type="expression patterns" value="Expressed in ovary and 15 other cell types or tissues"/>
</dbReference>
<dbReference type="GO" id="GO:0070652">
    <property type="term" value="C:HAUS complex"/>
    <property type="evidence" value="ECO:0007669"/>
    <property type="project" value="TreeGrafter"/>
</dbReference>
<reference evidence="2" key="4">
    <citation type="submission" date="2025-09" db="UniProtKB">
        <authorList>
            <consortium name="Ensembl"/>
        </authorList>
    </citation>
    <scope>IDENTIFICATION</scope>
</reference>
<keyword evidence="1" id="KW-0175">Coiled coil</keyword>
<name>A0A3P8YXN7_ESOLU</name>
<dbReference type="PANTHER" id="PTHR14352:SF2">
    <property type="entry name" value="HAUS AUGMIN-LIKE COMPLEX SUBUNIT 7"/>
    <property type="match status" value="1"/>
</dbReference>
<accession>A0A3P8YXN7</accession>
<feature type="coiled-coil region" evidence="1">
    <location>
        <begin position="133"/>
        <end position="160"/>
    </location>
</feature>
<reference evidence="2" key="2">
    <citation type="submission" date="2020-02" db="EMBL/GenBank/DDBJ databases">
        <title>Esox lucius (northern pike) genome, fEsoLuc1, primary haplotype.</title>
        <authorList>
            <person name="Myers G."/>
            <person name="Karagic N."/>
            <person name="Meyer A."/>
            <person name="Pippel M."/>
            <person name="Reichard M."/>
            <person name="Winkler S."/>
            <person name="Tracey A."/>
            <person name="Sims Y."/>
            <person name="Howe K."/>
            <person name="Rhie A."/>
            <person name="Formenti G."/>
            <person name="Durbin R."/>
            <person name="Fedrigo O."/>
            <person name="Jarvis E.D."/>
        </authorList>
    </citation>
    <scope>NUCLEOTIDE SEQUENCE [LARGE SCALE GENOMIC DNA]</scope>
</reference>
<organism evidence="2 3">
    <name type="scientific">Esox lucius</name>
    <name type="common">Northern pike</name>
    <dbReference type="NCBI Taxonomy" id="8010"/>
    <lineage>
        <taxon>Eukaryota</taxon>
        <taxon>Metazoa</taxon>
        <taxon>Chordata</taxon>
        <taxon>Craniata</taxon>
        <taxon>Vertebrata</taxon>
        <taxon>Euteleostomi</taxon>
        <taxon>Actinopterygii</taxon>
        <taxon>Neopterygii</taxon>
        <taxon>Teleostei</taxon>
        <taxon>Protacanthopterygii</taxon>
        <taxon>Esociformes</taxon>
        <taxon>Esocidae</taxon>
        <taxon>Esox</taxon>
    </lineage>
</organism>
<dbReference type="GeneTree" id="ENSGT00390000003937"/>
<dbReference type="GO" id="GO:0031023">
    <property type="term" value="P:microtubule organizing center organization"/>
    <property type="evidence" value="ECO:0007669"/>
    <property type="project" value="TreeGrafter"/>
</dbReference>
<dbReference type="GO" id="GO:0051225">
    <property type="term" value="P:spindle assembly"/>
    <property type="evidence" value="ECO:0007669"/>
    <property type="project" value="TreeGrafter"/>
</dbReference>
<evidence type="ECO:0000256" key="1">
    <source>
        <dbReference type="SAM" id="Coils"/>
    </source>
</evidence>
<reference evidence="3" key="1">
    <citation type="journal article" date="2014" name="PLoS ONE">
        <title>The genome and linkage map of the northern pike (Esox lucius): conserved synteny revealed between the salmonid sister group and the Neoteleostei.</title>
        <authorList>
            <person name="Rondeau E.B."/>
            <person name="Minkley D.R."/>
            <person name="Leong J.S."/>
            <person name="Messmer A.M."/>
            <person name="Jantzen J.R."/>
            <person name="von Schalburg K.R."/>
            <person name="Lemon C."/>
            <person name="Bird N.H."/>
            <person name="Koop B.F."/>
        </authorList>
    </citation>
    <scope>NUCLEOTIDE SEQUENCE</scope>
</reference>
<keyword evidence="3" id="KW-1185">Reference proteome</keyword>
<evidence type="ECO:0000313" key="3">
    <source>
        <dbReference type="Proteomes" id="UP000265140"/>
    </source>
</evidence>
<dbReference type="InParanoid" id="A0A3P8YXN7"/>
<dbReference type="OMA" id="PESDPWP"/>
<dbReference type="GO" id="GO:0051011">
    <property type="term" value="F:microtubule minus-end binding"/>
    <property type="evidence" value="ECO:0007669"/>
    <property type="project" value="TreeGrafter"/>
</dbReference>
<dbReference type="AlphaFoldDB" id="A0A3P8YXN7"/>
<dbReference type="PANTHER" id="PTHR14352">
    <property type="entry name" value="HAUS AUGMIN-LIKE COMPLEX SUBUNIT 7"/>
    <property type="match status" value="1"/>
</dbReference>
<reference evidence="2" key="3">
    <citation type="submission" date="2025-08" db="UniProtKB">
        <authorList>
            <consortium name="Ensembl"/>
        </authorList>
    </citation>
    <scope>IDENTIFICATION</scope>
</reference>
<dbReference type="Proteomes" id="UP000265140">
    <property type="component" value="Chromosome 12"/>
</dbReference>
<dbReference type="InterPro" id="IPR029711">
    <property type="entry name" value="Haus7-like"/>
</dbReference>